<comment type="subcellular location">
    <subcellularLocation>
        <location evidence="1">Membrane</location>
        <topology evidence="1">Multi-pass membrane protein</topology>
    </subcellularLocation>
</comment>
<protein>
    <recommendedName>
        <fullName evidence="8">Rhodopsin domain-containing protein</fullName>
    </recommendedName>
</protein>
<comment type="similarity">
    <text evidence="5">Belongs to the SAT4 family.</text>
</comment>
<keyword evidence="4 7" id="KW-0472">Membrane</keyword>
<accession>A0A2S4L111</accession>
<feature type="transmembrane region" description="Helical" evidence="7">
    <location>
        <begin position="96"/>
        <end position="114"/>
    </location>
</feature>
<dbReference type="InterPro" id="IPR052337">
    <property type="entry name" value="SAT4-like"/>
</dbReference>
<reference evidence="9 10" key="1">
    <citation type="submission" date="2018-01" db="EMBL/GenBank/DDBJ databases">
        <title>Harnessing the power of phylogenomics to disentangle the directionality and signatures of interkingdom host jumping in the parasitic fungal genus Tolypocladium.</title>
        <authorList>
            <person name="Quandt C.A."/>
            <person name="Patterson W."/>
            <person name="Spatafora J.W."/>
        </authorList>
    </citation>
    <scope>NUCLEOTIDE SEQUENCE [LARGE SCALE GENOMIC DNA]</scope>
    <source>
        <strain evidence="9 10">NRBC 100945</strain>
    </source>
</reference>
<feature type="transmembrane region" description="Helical" evidence="7">
    <location>
        <begin position="41"/>
        <end position="60"/>
    </location>
</feature>
<evidence type="ECO:0000313" key="9">
    <source>
        <dbReference type="EMBL" id="POR36122.1"/>
    </source>
</evidence>
<evidence type="ECO:0000313" key="10">
    <source>
        <dbReference type="Proteomes" id="UP000237481"/>
    </source>
</evidence>
<feature type="domain" description="Rhodopsin" evidence="8">
    <location>
        <begin position="22"/>
        <end position="265"/>
    </location>
</feature>
<dbReference type="STRING" id="94208.A0A2S4L111"/>
<keyword evidence="2 7" id="KW-0812">Transmembrane</keyword>
<organism evidence="9 10">
    <name type="scientific">Tolypocladium paradoxum</name>
    <dbReference type="NCBI Taxonomy" id="94208"/>
    <lineage>
        <taxon>Eukaryota</taxon>
        <taxon>Fungi</taxon>
        <taxon>Dikarya</taxon>
        <taxon>Ascomycota</taxon>
        <taxon>Pezizomycotina</taxon>
        <taxon>Sordariomycetes</taxon>
        <taxon>Hypocreomycetidae</taxon>
        <taxon>Hypocreales</taxon>
        <taxon>Ophiocordycipitaceae</taxon>
        <taxon>Tolypocladium</taxon>
    </lineage>
</organism>
<keyword evidence="10" id="KW-1185">Reference proteome</keyword>
<name>A0A2S4L111_9HYPO</name>
<dbReference type="Pfam" id="PF20684">
    <property type="entry name" value="Fung_rhodopsin"/>
    <property type="match status" value="1"/>
</dbReference>
<feature type="transmembrane region" description="Helical" evidence="7">
    <location>
        <begin position="126"/>
        <end position="146"/>
    </location>
</feature>
<dbReference type="OrthoDB" id="4329349at2759"/>
<dbReference type="EMBL" id="PKSG01000360">
    <property type="protein sequence ID" value="POR36122.1"/>
    <property type="molecule type" value="Genomic_DNA"/>
</dbReference>
<feature type="region of interest" description="Disordered" evidence="6">
    <location>
        <begin position="331"/>
        <end position="370"/>
    </location>
</feature>
<evidence type="ECO:0000256" key="1">
    <source>
        <dbReference type="ARBA" id="ARBA00004141"/>
    </source>
</evidence>
<evidence type="ECO:0000256" key="5">
    <source>
        <dbReference type="ARBA" id="ARBA00038359"/>
    </source>
</evidence>
<evidence type="ECO:0000256" key="6">
    <source>
        <dbReference type="SAM" id="MobiDB-lite"/>
    </source>
</evidence>
<dbReference type="InterPro" id="IPR049326">
    <property type="entry name" value="Rhodopsin_dom_fungi"/>
</dbReference>
<evidence type="ECO:0000256" key="7">
    <source>
        <dbReference type="SAM" id="Phobius"/>
    </source>
</evidence>
<feature type="compositionally biased region" description="Gly residues" evidence="6">
    <location>
        <begin position="336"/>
        <end position="351"/>
    </location>
</feature>
<dbReference type="PANTHER" id="PTHR33048:SF2">
    <property type="entry name" value="SRPK"/>
    <property type="match status" value="1"/>
</dbReference>
<comment type="caution">
    <text evidence="9">The sequence shown here is derived from an EMBL/GenBank/DDBJ whole genome shotgun (WGS) entry which is preliminary data.</text>
</comment>
<evidence type="ECO:0000259" key="8">
    <source>
        <dbReference type="Pfam" id="PF20684"/>
    </source>
</evidence>
<evidence type="ECO:0000256" key="3">
    <source>
        <dbReference type="ARBA" id="ARBA00022989"/>
    </source>
</evidence>
<dbReference type="GO" id="GO:0016020">
    <property type="term" value="C:membrane"/>
    <property type="evidence" value="ECO:0007669"/>
    <property type="project" value="UniProtKB-SubCell"/>
</dbReference>
<sequence length="370" mass="40612">MVTPFQAEAWTEYGLGVFVLFLRCFSRWKTVGFKNWEWDDVFAILVIVFWTLELLTLELIGQYGTNIGVTGKKTALLTDIEIRRLEFGSKCVLAGWNFYVTLIWTLKGHMLCFYSRIALGLTLQRVVKWTGLACVIAYVGVLGAIWGHCRPVQKNWQVVPYPGDECTMAVANYLTLVVLNVMTDVVIVGIPLPLLWKAKMTIGRKIAIGALLCSGVFIIVATILRCALSLRGEQGIHDGTIWAIRETFVGIMAVNAACIKPLFSKSRWITSSNGSSATPGAPSGHCLGHMRGGSTGSMSKRRFNKLAGETEMADNSSEEHIVKPPEYNKWLKSEISGGGSQGGRNGSGNGDGITVTTRIEIQPGTPRQYV</sequence>
<evidence type="ECO:0000256" key="2">
    <source>
        <dbReference type="ARBA" id="ARBA00022692"/>
    </source>
</evidence>
<dbReference type="AlphaFoldDB" id="A0A2S4L111"/>
<proteinExistence type="inferred from homology"/>
<feature type="transmembrane region" description="Helical" evidence="7">
    <location>
        <begin position="208"/>
        <end position="230"/>
    </location>
</feature>
<dbReference type="Proteomes" id="UP000237481">
    <property type="component" value="Unassembled WGS sequence"/>
</dbReference>
<gene>
    <name evidence="9" type="ORF">TPAR_03687</name>
</gene>
<keyword evidence="3 7" id="KW-1133">Transmembrane helix</keyword>
<evidence type="ECO:0000256" key="4">
    <source>
        <dbReference type="ARBA" id="ARBA00023136"/>
    </source>
</evidence>
<feature type="transmembrane region" description="Helical" evidence="7">
    <location>
        <begin position="173"/>
        <end position="196"/>
    </location>
</feature>
<dbReference type="PANTHER" id="PTHR33048">
    <property type="entry name" value="PTH11-LIKE INTEGRAL MEMBRANE PROTEIN (AFU_ORTHOLOGUE AFUA_5G11245)"/>
    <property type="match status" value="1"/>
</dbReference>